<proteinExistence type="predicted"/>
<dbReference type="EMBL" id="JPKZ01000157">
    <property type="protein sequence ID" value="KHN88919.1"/>
    <property type="molecule type" value="Genomic_DNA"/>
</dbReference>
<name>A0A0B2W5G4_TOXCA</name>
<dbReference type="Proteomes" id="UP000031036">
    <property type="component" value="Unassembled WGS sequence"/>
</dbReference>
<evidence type="ECO:0000313" key="2">
    <source>
        <dbReference type="Proteomes" id="UP000031036"/>
    </source>
</evidence>
<accession>A0A0B2W5G4</accession>
<keyword evidence="2" id="KW-1185">Reference proteome</keyword>
<evidence type="ECO:0000313" key="1">
    <source>
        <dbReference type="EMBL" id="KHN88919.1"/>
    </source>
</evidence>
<gene>
    <name evidence="1" type="ORF">Tcan_05688</name>
</gene>
<comment type="caution">
    <text evidence="1">The sequence shown here is derived from an EMBL/GenBank/DDBJ whole genome shotgun (WGS) entry which is preliminary data.</text>
</comment>
<reference evidence="1 2" key="1">
    <citation type="submission" date="2014-11" db="EMBL/GenBank/DDBJ databases">
        <title>Genetic blueprint of the zoonotic pathogen Toxocara canis.</title>
        <authorList>
            <person name="Zhu X.-Q."/>
            <person name="Korhonen P.K."/>
            <person name="Cai H."/>
            <person name="Young N.D."/>
            <person name="Nejsum P."/>
            <person name="von Samson-Himmelstjerna G."/>
            <person name="Boag P.R."/>
            <person name="Tan P."/>
            <person name="Li Q."/>
            <person name="Min J."/>
            <person name="Yang Y."/>
            <person name="Wang X."/>
            <person name="Fang X."/>
            <person name="Hall R.S."/>
            <person name="Hofmann A."/>
            <person name="Sternberg P.W."/>
            <person name="Jex A.R."/>
            <person name="Gasser R.B."/>
        </authorList>
    </citation>
    <scope>NUCLEOTIDE SEQUENCE [LARGE SCALE GENOMIC DNA]</scope>
    <source>
        <strain evidence="1">PN_DK_2014</strain>
    </source>
</reference>
<organism evidence="1 2">
    <name type="scientific">Toxocara canis</name>
    <name type="common">Canine roundworm</name>
    <dbReference type="NCBI Taxonomy" id="6265"/>
    <lineage>
        <taxon>Eukaryota</taxon>
        <taxon>Metazoa</taxon>
        <taxon>Ecdysozoa</taxon>
        <taxon>Nematoda</taxon>
        <taxon>Chromadorea</taxon>
        <taxon>Rhabditida</taxon>
        <taxon>Spirurina</taxon>
        <taxon>Ascaridomorpha</taxon>
        <taxon>Ascaridoidea</taxon>
        <taxon>Toxocaridae</taxon>
        <taxon>Toxocara</taxon>
    </lineage>
</organism>
<protein>
    <submittedName>
        <fullName evidence="1">Uncharacterized protein</fullName>
    </submittedName>
</protein>
<sequence length="90" mass="9821">MLEGRVVPKVMASLTDEVSRFVKRDDKSENDAKSYSSERYLINYEITLGNSTMSAYQMEREYLDSSSSGCLDPTPTGVQAGTTCGGCCTS</sequence>
<dbReference type="AlphaFoldDB" id="A0A0B2W5G4"/>